<protein>
    <submittedName>
        <fullName evidence="1">Uncharacterized protein</fullName>
    </submittedName>
</protein>
<proteinExistence type="predicted"/>
<evidence type="ECO:0000313" key="2">
    <source>
        <dbReference type="Proteomes" id="UP000731907"/>
    </source>
</evidence>
<dbReference type="Proteomes" id="UP000731907">
    <property type="component" value="Unassembled WGS sequence"/>
</dbReference>
<reference evidence="1 2" key="1">
    <citation type="submission" date="2021-06" db="EMBL/GenBank/DDBJ databases">
        <title>Rhodobacteraceae bacterium strain HSP-20.</title>
        <authorList>
            <person name="Chen W.-M."/>
        </authorList>
    </citation>
    <scope>NUCLEOTIDE SEQUENCE [LARGE SCALE GENOMIC DNA]</scope>
    <source>
        <strain evidence="1 2">HSP-20</strain>
    </source>
</reference>
<organism evidence="1 2">
    <name type="scientific">Paragemmobacter amnigenus</name>
    <dbReference type="NCBI Taxonomy" id="2852097"/>
    <lineage>
        <taxon>Bacteria</taxon>
        <taxon>Pseudomonadati</taxon>
        <taxon>Pseudomonadota</taxon>
        <taxon>Alphaproteobacteria</taxon>
        <taxon>Rhodobacterales</taxon>
        <taxon>Paracoccaceae</taxon>
        <taxon>Paragemmobacter</taxon>
    </lineage>
</organism>
<dbReference type="RefSeq" id="WP_161762506.1">
    <property type="nucleotide sequence ID" value="NZ_JAAATX020000007.1"/>
</dbReference>
<keyword evidence="2" id="KW-1185">Reference proteome</keyword>
<accession>A0ABS6J3N8</accession>
<dbReference type="EMBL" id="JAAATX020000007">
    <property type="protein sequence ID" value="MBU9698378.1"/>
    <property type="molecule type" value="Genomic_DNA"/>
</dbReference>
<evidence type="ECO:0000313" key="1">
    <source>
        <dbReference type="EMBL" id="MBU9698378.1"/>
    </source>
</evidence>
<gene>
    <name evidence="1" type="ORF">GU927_011030</name>
</gene>
<comment type="caution">
    <text evidence="1">The sequence shown here is derived from an EMBL/GenBank/DDBJ whole genome shotgun (WGS) entry which is preliminary data.</text>
</comment>
<sequence length="87" mass="9432">MGVIEDLADALARDVLEAQAELGDDRFYEKMSKVLGELSPTTQEAFMTSVRVRLAEKRGRDFLARMLAAKRSGGAAPQAPRGPDSGH</sequence>
<name>A0ABS6J3N8_9RHOB</name>